<evidence type="ECO:0000313" key="3">
    <source>
        <dbReference type="EMBL" id="QDU40148.1"/>
    </source>
</evidence>
<feature type="domain" description="TadE-like" evidence="2">
    <location>
        <begin position="18"/>
        <end position="60"/>
    </location>
</feature>
<protein>
    <submittedName>
        <fullName evidence="3">TadE-like protein</fullName>
    </submittedName>
</protein>
<keyword evidence="4" id="KW-1185">Reference proteome</keyword>
<dbReference type="RefSeq" id="WP_145371265.1">
    <property type="nucleotide sequence ID" value="NZ_CP036275.1"/>
</dbReference>
<evidence type="ECO:0000259" key="2">
    <source>
        <dbReference type="Pfam" id="PF07811"/>
    </source>
</evidence>
<dbReference type="Proteomes" id="UP000320496">
    <property type="component" value="Chromosome"/>
</dbReference>
<dbReference type="KEGG" id="mri:Mal4_45030"/>
<dbReference type="InterPro" id="IPR012495">
    <property type="entry name" value="TadE-like_dom"/>
</dbReference>
<evidence type="ECO:0000313" key="4">
    <source>
        <dbReference type="Proteomes" id="UP000320496"/>
    </source>
</evidence>
<dbReference type="AlphaFoldDB" id="A0A517ZCD6"/>
<gene>
    <name evidence="3" type="ORF">Mal4_45030</name>
</gene>
<keyword evidence="1" id="KW-1133">Transmembrane helix</keyword>
<organism evidence="3 4">
    <name type="scientific">Maioricimonas rarisocia</name>
    <dbReference type="NCBI Taxonomy" id="2528026"/>
    <lineage>
        <taxon>Bacteria</taxon>
        <taxon>Pseudomonadati</taxon>
        <taxon>Planctomycetota</taxon>
        <taxon>Planctomycetia</taxon>
        <taxon>Planctomycetales</taxon>
        <taxon>Planctomycetaceae</taxon>
        <taxon>Maioricimonas</taxon>
    </lineage>
</organism>
<dbReference type="Pfam" id="PF07811">
    <property type="entry name" value="TadE"/>
    <property type="match status" value="1"/>
</dbReference>
<keyword evidence="1" id="KW-0472">Membrane</keyword>
<dbReference type="EMBL" id="CP036275">
    <property type="protein sequence ID" value="QDU40148.1"/>
    <property type="molecule type" value="Genomic_DNA"/>
</dbReference>
<proteinExistence type="predicted"/>
<sequence>MHNHHVARAGDAGRQRQGAAAVEFALVAPLFLLLLAGIVEFGQVFRIEHMLSNASRRGARAAIVEGATESQVKSLITSHCTQTLGVSAQDITVTITVNGGGAVGDDDDDDSGGVTSLSQASEGDAIQVTVSLPYAKAGVGFFANTFADSTLSASCILEHE</sequence>
<feature type="transmembrane region" description="Helical" evidence="1">
    <location>
        <begin position="24"/>
        <end position="47"/>
    </location>
</feature>
<keyword evidence="1" id="KW-0812">Transmembrane</keyword>
<name>A0A517ZCD6_9PLAN</name>
<accession>A0A517ZCD6</accession>
<reference evidence="3 4" key="1">
    <citation type="submission" date="2019-02" db="EMBL/GenBank/DDBJ databases">
        <title>Deep-cultivation of Planctomycetes and their phenomic and genomic characterization uncovers novel biology.</title>
        <authorList>
            <person name="Wiegand S."/>
            <person name="Jogler M."/>
            <person name="Boedeker C."/>
            <person name="Pinto D."/>
            <person name="Vollmers J."/>
            <person name="Rivas-Marin E."/>
            <person name="Kohn T."/>
            <person name="Peeters S.H."/>
            <person name="Heuer A."/>
            <person name="Rast P."/>
            <person name="Oberbeckmann S."/>
            <person name="Bunk B."/>
            <person name="Jeske O."/>
            <person name="Meyerdierks A."/>
            <person name="Storesund J.E."/>
            <person name="Kallscheuer N."/>
            <person name="Luecker S."/>
            <person name="Lage O.M."/>
            <person name="Pohl T."/>
            <person name="Merkel B.J."/>
            <person name="Hornburger P."/>
            <person name="Mueller R.-W."/>
            <person name="Bruemmer F."/>
            <person name="Labrenz M."/>
            <person name="Spormann A.M."/>
            <person name="Op den Camp H."/>
            <person name="Overmann J."/>
            <person name="Amann R."/>
            <person name="Jetten M.S.M."/>
            <person name="Mascher T."/>
            <person name="Medema M.H."/>
            <person name="Devos D.P."/>
            <person name="Kaster A.-K."/>
            <person name="Ovreas L."/>
            <person name="Rohde M."/>
            <person name="Galperin M.Y."/>
            <person name="Jogler C."/>
        </authorList>
    </citation>
    <scope>NUCLEOTIDE SEQUENCE [LARGE SCALE GENOMIC DNA]</scope>
    <source>
        <strain evidence="3 4">Mal4</strain>
    </source>
</reference>
<evidence type="ECO:0000256" key="1">
    <source>
        <dbReference type="SAM" id="Phobius"/>
    </source>
</evidence>